<dbReference type="SUPFAM" id="SSF109998">
    <property type="entry name" value="Triger factor/SurA peptide-binding domain-like"/>
    <property type="match status" value="1"/>
</dbReference>
<evidence type="ECO:0000256" key="2">
    <source>
        <dbReference type="ARBA" id="ARBA00022475"/>
    </source>
</evidence>
<reference evidence="14" key="1">
    <citation type="submission" date="2021-11" db="EMBL/GenBank/DDBJ databases">
        <authorList>
            <person name="Rodrigo-Torres L."/>
            <person name="Arahal R. D."/>
            <person name="Lucena T."/>
        </authorList>
    </citation>
    <scope>NUCLEOTIDE SEQUENCE</scope>
    <source>
        <strain evidence="14">CECT 7929</strain>
    </source>
</reference>
<keyword evidence="11 14" id="KW-0413">Isomerase</keyword>
<dbReference type="Pfam" id="PF13624">
    <property type="entry name" value="SurA_N_3"/>
    <property type="match status" value="1"/>
</dbReference>
<evidence type="ECO:0000256" key="1">
    <source>
        <dbReference type="ARBA" id="ARBA00004382"/>
    </source>
</evidence>
<dbReference type="InterPro" id="IPR046357">
    <property type="entry name" value="PPIase_dom_sf"/>
</dbReference>
<dbReference type="SUPFAM" id="SSF54534">
    <property type="entry name" value="FKBP-like"/>
    <property type="match status" value="1"/>
</dbReference>
<dbReference type="Gene3D" id="1.10.4030.10">
    <property type="entry name" value="Porin chaperone SurA, peptide-binding domain"/>
    <property type="match status" value="1"/>
</dbReference>
<dbReference type="GO" id="GO:0003755">
    <property type="term" value="F:peptidyl-prolyl cis-trans isomerase activity"/>
    <property type="evidence" value="ECO:0007669"/>
    <property type="project" value="UniProtKB-EC"/>
</dbReference>
<keyword evidence="15" id="KW-1185">Reference proteome</keyword>
<dbReference type="InterPro" id="IPR023058">
    <property type="entry name" value="PPIase_PpiC_CS"/>
</dbReference>
<evidence type="ECO:0000259" key="13">
    <source>
        <dbReference type="PROSITE" id="PS50198"/>
    </source>
</evidence>
<dbReference type="EMBL" id="CAKLDI010000001">
    <property type="protein sequence ID" value="CAH0532928.1"/>
    <property type="molecule type" value="Genomic_DNA"/>
</dbReference>
<evidence type="ECO:0000256" key="12">
    <source>
        <dbReference type="SAM" id="Phobius"/>
    </source>
</evidence>
<keyword evidence="4 12" id="KW-0812">Transmembrane</keyword>
<protein>
    <recommendedName>
        <fullName evidence="9">Periplasmic chaperone PpiD</fullName>
    </recommendedName>
    <alternativeName>
        <fullName evidence="10">Periplasmic folding chaperone</fullName>
    </alternativeName>
</protein>
<feature type="transmembrane region" description="Helical" evidence="12">
    <location>
        <begin position="12"/>
        <end position="34"/>
    </location>
</feature>
<evidence type="ECO:0000256" key="11">
    <source>
        <dbReference type="PROSITE-ProRule" id="PRU00278"/>
    </source>
</evidence>
<keyword evidence="2" id="KW-1003">Cell membrane</keyword>
<dbReference type="InterPro" id="IPR052029">
    <property type="entry name" value="PpiD_chaperone"/>
</dbReference>
<gene>
    <name evidence="14" type="primary">ppiD</name>
    <name evidence="14" type="ORF">VST7929_00777</name>
</gene>
<evidence type="ECO:0000256" key="8">
    <source>
        <dbReference type="ARBA" id="ARBA00038408"/>
    </source>
</evidence>
<dbReference type="InterPro" id="IPR027304">
    <property type="entry name" value="Trigger_fact/SurA_dom_sf"/>
</dbReference>
<keyword evidence="3" id="KW-0997">Cell inner membrane</keyword>
<evidence type="ECO:0000256" key="6">
    <source>
        <dbReference type="ARBA" id="ARBA00023136"/>
    </source>
</evidence>
<evidence type="ECO:0000256" key="7">
    <source>
        <dbReference type="ARBA" id="ARBA00023186"/>
    </source>
</evidence>
<evidence type="ECO:0000256" key="4">
    <source>
        <dbReference type="ARBA" id="ARBA00022692"/>
    </source>
</evidence>
<keyword evidence="5 12" id="KW-1133">Transmembrane helix</keyword>
<comment type="caution">
    <text evidence="14">The sequence shown here is derived from an EMBL/GenBank/DDBJ whole genome shotgun (WGS) entry which is preliminary data.</text>
</comment>
<evidence type="ECO:0000313" key="15">
    <source>
        <dbReference type="Proteomes" id="UP000838672"/>
    </source>
</evidence>
<evidence type="ECO:0000256" key="9">
    <source>
        <dbReference type="ARBA" id="ARBA00040743"/>
    </source>
</evidence>
<proteinExistence type="inferred from homology"/>
<evidence type="ECO:0000256" key="10">
    <source>
        <dbReference type="ARBA" id="ARBA00042775"/>
    </source>
</evidence>
<evidence type="ECO:0000313" key="14">
    <source>
        <dbReference type="EMBL" id="CAH0532928.1"/>
    </source>
</evidence>
<dbReference type="PROSITE" id="PS01096">
    <property type="entry name" value="PPIC_PPIASE_1"/>
    <property type="match status" value="1"/>
</dbReference>
<dbReference type="Gene3D" id="3.10.50.40">
    <property type="match status" value="1"/>
</dbReference>
<evidence type="ECO:0000256" key="3">
    <source>
        <dbReference type="ARBA" id="ARBA00022519"/>
    </source>
</evidence>
<keyword evidence="6 12" id="KW-0472">Membrane</keyword>
<accession>A0ABM8ZRJ5</accession>
<dbReference type="PANTHER" id="PTHR47529">
    <property type="entry name" value="PEPTIDYL-PROLYL CIS-TRANS ISOMERASE D"/>
    <property type="match status" value="1"/>
</dbReference>
<evidence type="ECO:0000256" key="5">
    <source>
        <dbReference type="ARBA" id="ARBA00022989"/>
    </source>
</evidence>
<keyword evidence="11" id="KW-0697">Rotamase</keyword>
<comment type="subcellular location">
    <subcellularLocation>
        <location evidence="1">Cell inner membrane</location>
        <topology evidence="1">Single-pass type II membrane protein</topology>
        <orientation evidence="1">Periplasmic side</orientation>
    </subcellularLocation>
</comment>
<dbReference type="Proteomes" id="UP000838672">
    <property type="component" value="Unassembled WGS sequence"/>
</dbReference>
<name>A0ABM8ZRJ5_9VIBR</name>
<sequence>MMDRLREGANSLVIKIILGLIILSFVFTGVQGYLSSNINTAVANVGSQEISQESLKRAVDAETQRLEQEQPALAQAIQSNEEYRQSFTLDVLNRMINDSVIDATAQRMGFRFSDAQVVAFIRNDPNFQKDGKFDLDWYKLLLRNNQITMDQHVVMVRNQLARQALIMGILDSEFVLPSEVDELLALQTQVRKVRVASMPLAPFIANAEISEAQIKQYYDANSMRYMTPEQYQIAYVQLSAANLSKDVTITDEAVESYYQANLNRYTAPSGREVSQILVLGTSDDAKAKAQAILDEIKAGADFATVAKDKSEDALSASQGGSIGKVDQGVLEQSFDQAVFGMAAAGLYPELVQTSQGFHIVQVDSIEPAQVKPLAEVKSSIVAALKQEAAVDRYYELQNELANVAHENDDLEPVAKALGLEIVTTPVFVAGQAPAPLDNAKISAALNDDQQLREGQFNSQLIELSGENAIVFHVVEYKPEAQLPLADVENDIVATLSREKGVEAANNKASELVKALTEKGDAALAADKLTFAPEQSLTRMDQNQVLVNRVFTLAKPQAGKATYGYVVSGDQILVVALDGVEPGQAADFMKVPMTENLMQMESQQDFAASVGVMRAHTDVDINESYVAPSNE</sequence>
<comment type="similarity">
    <text evidence="8">Belongs to the PpiD chaperone family.</text>
</comment>
<dbReference type="InterPro" id="IPR000297">
    <property type="entry name" value="PPIase_PpiC"/>
</dbReference>
<dbReference type="RefSeq" id="WP_237465068.1">
    <property type="nucleotide sequence ID" value="NZ_CAKLDI010000001.1"/>
</dbReference>
<dbReference type="PROSITE" id="PS50198">
    <property type="entry name" value="PPIC_PPIASE_2"/>
    <property type="match status" value="1"/>
</dbReference>
<organism evidence="14 15">
    <name type="scientific">Vibrio stylophorae</name>
    <dbReference type="NCBI Taxonomy" id="659351"/>
    <lineage>
        <taxon>Bacteria</taxon>
        <taxon>Pseudomonadati</taxon>
        <taxon>Pseudomonadota</taxon>
        <taxon>Gammaproteobacteria</taxon>
        <taxon>Vibrionales</taxon>
        <taxon>Vibrionaceae</taxon>
        <taxon>Vibrio</taxon>
    </lineage>
</organism>
<dbReference type="PANTHER" id="PTHR47529:SF1">
    <property type="entry name" value="PERIPLASMIC CHAPERONE PPID"/>
    <property type="match status" value="1"/>
</dbReference>
<feature type="domain" description="PpiC" evidence="13">
    <location>
        <begin position="268"/>
        <end position="364"/>
    </location>
</feature>
<keyword evidence="7" id="KW-0143">Chaperone</keyword>
<dbReference type="Pfam" id="PF13145">
    <property type="entry name" value="Rotamase_2"/>
    <property type="match status" value="1"/>
</dbReference>